<organism evidence="4">
    <name type="scientific">freshwater metagenome</name>
    <dbReference type="NCBI Taxonomy" id="449393"/>
    <lineage>
        <taxon>unclassified sequences</taxon>
        <taxon>metagenomes</taxon>
        <taxon>ecological metagenomes</taxon>
    </lineage>
</organism>
<feature type="compositionally biased region" description="Low complexity" evidence="1">
    <location>
        <begin position="188"/>
        <end position="208"/>
    </location>
</feature>
<feature type="domain" description="Glucose/Sorbosone dehydrogenase" evidence="3">
    <location>
        <begin position="236"/>
        <end position="432"/>
    </location>
</feature>
<name>A0A6J7IV24_9ZZZZ</name>
<protein>
    <submittedName>
        <fullName evidence="4">Unannotated protein</fullName>
    </submittedName>
</protein>
<dbReference type="InterPro" id="IPR011041">
    <property type="entry name" value="Quinoprot_gluc/sorb_DH_b-prop"/>
</dbReference>
<dbReference type="PANTHER" id="PTHR19328">
    <property type="entry name" value="HEDGEHOG-INTERACTING PROTEIN"/>
    <property type="match status" value="1"/>
</dbReference>
<sequence>MRTPESEASSRRATAARATRALRSSIGLALLLGPIILTACSSTSTNSEQIAVTTTRPPVDPGPGPTTFNANIVLEEVADGLDEPIAMTNRPMRNQLWIAERAGRIRMISKDTNWDLSSGKVVRDGYTLTPDPVLDLSSITSSEGERGLLGLAFSSDGRTLYVDHTATNGDIVVASYAVTDPLDFSGAPTTTTTTRPSSRSRTTTTPSETAPPPRSSPSTPGPVPRPRIDPASRIVLLTIDHSDAKNHNGGQLALGPDGYLYIGVGDGGRPSDTGNAADPKSLLGKILRIDPAIPDGALQYSIPPDNPFLLDGGAAEVWAVGLRNPWRFSFDRRNGDLWITDVGHQSREELNRVAADSGSGIDLGWPSRDGDQAVENSIDAASAEASSSNTVDERKLVDPILTYNHDDGSCGVIGGIVYRGAAIPALVGVYVYGDRCTGVLRGLLSRNSVVLDDHPLGAPVDPNTLTGFGQDDQGELYVISSSGTLSVIMGAT</sequence>
<reference evidence="4" key="1">
    <citation type="submission" date="2020-05" db="EMBL/GenBank/DDBJ databases">
        <authorList>
            <person name="Chiriac C."/>
            <person name="Salcher M."/>
            <person name="Ghai R."/>
            <person name="Kavagutti S V."/>
        </authorList>
    </citation>
    <scope>NUCLEOTIDE SEQUENCE</scope>
</reference>
<feature type="region of interest" description="Disordered" evidence="1">
    <location>
        <begin position="182"/>
        <end position="228"/>
    </location>
</feature>
<gene>
    <name evidence="4" type="ORF">UFOPK3733_00908</name>
</gene>
<evidence type="ECO:0000313" key="4">
    <source>
        <dbReference type="EMBL" id="CAB4935088.1"/>
    </source>
</evidence>
<dbReference type="InterPro" id="IPR012938">
    <property type="entry name" value="Glc/Sorbosone_DH"/>
</dbReference>
<dbReference type="SUPFAM" id="SSF50952">
    <property type="entry name" value="Soluble quinoprotein glucose dehydrogenase"/>
    <property type="match status" value="1"/>
</dbReference>
<dbReference type="Pfam" id="PF07995">
    <property type="entry name" value="GSDH"/>
    <property type="match status" value="1"/>
</dbReference>
<keyword evidence="2" id="KW-0812">Transmembrane</keyword>
<dbReference type="Gene3D" id="2.120.10.30">
    <property type="entry name" value="TolB, C-terminal domain"/>
    <property type="match status" value="1"/>
</dbReference>
<evidence type="ECO:0000259" key="3">
    <source>
        <dbReference type="Pfam" id="PF07995"/>
    </source>
</evidence>
<feature type="compositionally biased region" description="Pro residues" evidence="1">
    <location>
        <begin position="209"/>
        <end position="225"/>
    </location>
</feature>
<dbReference type="EMBL" id="CAFBNC010000036">
    <property type="protein sequence ID" value="CAB4935088.1"/>
    <property type="molecule type" value="Genomic_DNA"/>
</dbReference>
<dbReference type="PANTHER" id="PTHR19328:SF75">
    <property type="entry name" value="ALDOSE SUGAR DEHYDROGENASE YLII"/>
    <property type="match status" value="1"/>
</dbReference>
<keyword evidence="2" id="KW-0472">Membrane</keyword>
<feature type="transmembrane region" description="Helical" evidence="2">
    <location>
        <begin position="21"/>
        <end position="39"/>
    </location>
</feature>
<accession>A0A6J7IV24</accession>
<evidence type="ECO:0000256" key="1">
    <source>
        <dbReference type="SAM" id="MobiDB-lite"/>
    </source>
</evidence>
<proteinExistence type="predicted"/>
<dbReference type="InterPro" id="IPR011042">
    <property type="entry name" value="6-blade_b-propeller_TolB-like"/>
</dbReference>
<evidence type="ECO:0000256" key="2">
    <source>
        <dbReference type="SAM" id="Phobius"/>
    </source>
</evidence>
<dbReference type="AlphaFoldDB" id="A0A6J7IV24"/>
<keyword evidence="2" id="KW-1133">Transmembrane helix</keyword>